<dbReference type="InterPro" id="IPR018647">
    <property type="entry name" value="SLFN_3-like_DNA/RNA_helicase"/>
</dbReference>
<feature type="domain" description="Schlafen group 3-like DNA/RNA helicase" evidence="1">
    <location>
        <begin position="53"/>
        <end position="425"/>
    </location>
</feature>
<dbReference type="Pfam" id="PF09848">
    <property type="entry name" value="SLFN-g3_helicase"/>
    <property type="match status" value="1"/>
</dbReference>
<dbReference type="AlphaFoldDB" id="A0A285HWT3"/>
<evidence type="ECO:0000259" key="1">
    <source>
        <dbReference type="Pfam" id="PF09848"/>
    </source>
</evidence>
<organism evidence="2 3">
    <name type="scientific">Orenia metallireducens</name>
    <dbReference type="NCBI Taxonomy" id="1413210"/>
    <lineage>
        <taxon>Bacteria</taxon>
        <taxon>Bacillati</taxon>
        <taxon>Bacillota</taxon>
        <taxon>Clostridia</taxon>
        <taxon>Halanaerobiales</taxon>
        <taxon>Halobacteroidaceae</taxon>
        <taxon>Orenia</taxon>
    </lineage>
</organism>
<protein>
    <submittedName>
        <fullName evidence="2">Uncharacterized conserved protein</fullName>
    </submittedName>
</protein>
<proteinExistence type="predicted"/>
<dbReference type="OrthoDB" id="3193269at2"/>
<dbReference type="EMBL" id="OBDZ01000026">
    <property type="protein sequence ID" value="SNY40103.1"/>
    <property type="molecule type" value="Genomic_DNA"/>
</dbReference>
<sequence>MDFISYGLIEATLNLFDKGRLPEIKNIDEGAINDTIKYLKKIIHLNEVRDKQKKLVFVSGVPGAGKTLAALQVLYDYNSYKLDLYQKPLSAIYLSRNAPLINILQGILGDRIGELGKNAKLYLRSMGSYKYEHMNNPKVPLENVIVFDDAQRAWDEQKMKDNESEADVILKIGQKIYRSQENVTIICFIGEGQAIHTGEEEGINIWKKSISKRGINDWNIYCPPKYEKVFANAVSVTIDKRLNLDYSIRSLFIDTSLWIESLLDSNFDSAREALKEMYQKGFLLRVTRDFERAKEFIKKKEEKNKDISYGLLISSKARDKEVKYKINGGRYFGSFMELDEIGQWFRGKNKKFEQGASEFACQGLELDYPIVCFGGDYYYNGEVWEIEKNIRRYNSSKYQDFTQIIENIYRVLLSRARKGMLIYIPEMDRLDKTYQALVESGVKEL</sequence>
<keyword evidence="3" id="KW-1185">Reference proteome</keyword>
<accession>A0A285HWT3</accession>
<gene>
    <name evidence="2" type="ORF">SAMN06265827_12643</name>
</gene>
<dbReference type="Gene3D" id="3.40.50.300">
    <property type="entry name" value="P-loop containing nucleotide triphosphate hydrolases"/>
    <property type="match status" value="1"/>
</dbReference>
<dbReference type="InterPro" id="IPR027417">
    <property type="entry name" value="P-loop_NTPase"/>
</dbReference>
<dbReference type="SUPFAM" id="SSF52540">
    <property type="entry name" value="P-loop containing nucleoside triphosphate hydrolases"/>
    <property type="match status" value="1"/>
</dbReference>
<dbReference type="RefSeq" id="WP_097018953.1">
    <property type="nucleotide sequence ID" value="NZ_OBDZ01000026.1"/>
</dbReference>
<name>A0A285HWT3_9FIRM</name>
<evidence type="ECO:0000313" key="2">
    <source>
        <dbReference type="EMBL" id="SNY40103.1"/>
    </source>
</evidence>
<reference evidence="3" key="1">
    <citation type="submission" date="2017-09" db="EMBL/GenBank/DDBJ databases">
        <authorList>
            <person name="Varghese N."/>
            <person name="Submissions S."/>
        </authorList>
    </citation>
    <scope>NUCLEOTIDE SEQUENCE [LARGE SCALE GENOMIC DNA]</scope>
    <source>
        <strain evidence="3">MSL47</strain>
    </source>
</reference>
<dbReference type="Proteomes" id="UP000219573">
    <property type="component" value="Unassembled WGS sequence"/>
</dbReference>
<evidence type="ECO:0000313" key="3">
    <source>
        <dbReference type="Proteomes" id="UP000219573"/>
    </source>
</evidence>